<dbReference type="RefSeq" id="WP_208647487.1">
    <property type="nucleotide sequence ID" value="NZ_RCCK01000014.1"/>
</dbReference>
<evidence type="ECO:0000259" key="3">
    <source>
        <dbReference type="Pfam" id="PF17390"/>
    </source>
</evidence>
<dbReference type="Pfam" id="PF17390">
    <property type="entry name" value="Bac_rhamnosid_C"/>
    <property type="match status" value="1"/>
</dbReference>
<feature type="transmembrane region" description="Helical" evidence="1">
    <location>
        <begin position="27"/>
        <end position="45"/>
    </location>
</feature>
<dbReference type="Gene3D" id="2.60.120.260">
    <property type="entry name" value="Galactose-binding domain-like"/>
    <property type="match status" value="1"/>
</dbReference>
<dbReference type="InterPro" id="IPR035396">
    <property type="entry name" value="Bac_rhamnosid6H"/>
</dbReference>
<dbReference type="Gene3D" id="2.60.420.10">
    <property type="entry name" value="Maltose phosphorylase, domain 3"/>
    <property type="match status" value="1"/>
</dbReference>
<dbReference type="Gene3D" id="1.50.10.10">
    <property type="match status" value="1"/>
</dbReference>
<dbReference type="Proteomes" id="UP000273898">
    <property type="component" value="Unassembled WGS sequence"/>
</dbReference>
<name>A0A497XV76_9SPHI</name>
<dbReference type="InterPro" id="IPR008979">
    <property type="entry name" value="Galactose-bd-like_sf"/>
</dbReference>
<dbReference type="AlphaFoldDB" id="A0A497XV76"/>
<evidence type="ECO:0000256" key="1">
    <source>
        <dbReference type="SAM" id="Phobius"/>
    </source>
</evidence>
<dbReference type="InterPro" id="IPR008928">
    <property type="entry name" value="6-hairpin_glycosidase_sf"/>
</dbReference>
<dbReference type="EMBL" id="RCCK01000014">
    <property type="protein sequence ID" value="RLJ72513.1"/>
    <property type="molecule type" value="Genomic_DNA"/>
</dbReference>
<evidence type="ECO:0000313" key="4">
    <source>
        <dbReference type="EMBL" id="RLJ72513.1"/>
    </source>
</evidence>
<gene>
    <name evidence="4" type="ORF">BCL90_4134</name>
</gene>
<keyword evidence="1" id="KW-0472">Membrane</keyword>
<comment type="caution">
    <text evidence="4">The sequence shown here is derived from an EMBL/GenBank/DDBJ whole genome shotgun (WGS) entry which is preliminary data.</text>
</comment>
<organism evidence="4 5">
    <name type="scientific">Pedobacter alluvionis</name>
    <dbReference type="NCBI Taxonomy" id="475253"/>
    <lineage>
        <taxon>Bacteria</taxon>
        <taxon>Pseudomonadati</taxon>
        <taxon>Bacteroidota</taxon>
        <taxon>Sphingobacteriia</taxon>
        <taxon>Sphingobacteriales</taxon>
        <taxon>Sphingobacteriaceae</taxon>
        <taxon>Pedobacter</taxon>
    </lineage>
</organism>
<evidence type="ECO:0000259" key="2">
    <source>
        <dbReference type="Pfam" id="PF17389"/>
    </source>
</evidence>
<dbReference type="PANTHER" id="PTHR34987:SF2">
    <property type="entry name" value="B, PUTATIVE (AFU_ORTHOLOGUE AFUA_7G05040)-RELATED"/>
    <property type="match status" value="1"/>
</dbReference>
<keyword evidence="1" id="KW-0812">Transmembrane</keyword>
<feature type="domain" description="Alpha-L-rhamnosidase six-hairpin glycosidase" evidence="2">
    <location>
        <begin position="364"/>
        <end position="612"/>
    </location>
</feature>
<dbReference type="InterPro" id="IPR012341">
    <property type="entry name" value="6hp_glycosidase-like_sf"/>
</dbReference>
<keyword evidence="1" id="KW-1133">Transmembrane helix</keyword>
<evidence type="ECO:0000313" key="5">
    <source>
        <dbReference type="Proteomes" id="UP000273898"/>
    </source>
</evidence>
<dbReference type="PANTHER" id="PTHR34987">
    <property type="entry name" value="C, PUTATIVE (AFU_ORTHOLOGUE AFUA_3G02880)-RELATED"/>
    <property type="match status" value="1"/>
</dbReference>
<dbReference type="InterPro" id="IPR035398">
    <property type="entry name" value="Bac_rhamnosid_C"/>
</dbReference>
<feature type="domain" description="Alpha-L-rhamnosidase C-terminal" evidence="3">
    <location>
        <begin position="688"/>
        <end position="758"/>
    </location>
</feature>
<dbReference type="SUPFAM" id="SSF49785">
    <property type="entry name" value="Galactose-binding domain-like"/>
    <property type="match status" value="1"/>
</dbReference>
<accession>A0A497XV76</accession>
<proteinExistence type="predicted"/>
<dbReference type="SUPFAM" id="SSF48208">
    <property type="entry name" value="Six-hairpin glycosidases"/>
    <property type="match status" value="1"/>
</dbReference>
<dbReference type="Pfam" id="PF17389">
    <property type="entry name" value="Bac_rhamnosid6H"/>
    <property type="match status" value="1"/>
</dbReference>
<dbReference type="GO" id="GO:0005975">
    <property type="term" value="P:carbohydrate metabolic process"/>
    <property type="evidence" value="ECO:0007669"/>
    <property type="project" value="InterPro"/>
</dbReference>
<protein>
    <submittedName>
        <fullName evidence="4">Alpha-L-rhamnosidase-like protein</fullName>
    </submittedName>
</protein>
<sequence>MNGGCLSVELPNHDMKKNKLKSQSKKLINRIYSHYLFIAFLLFMVRQPAFSQEKKMPGYWISTAQQRVNKPNTWIAFRRDIMIKNKTLQALTTIAADTKYWLWINGKLVVFEGGLKRGPNPKDTYCDKVNLGPYLKKGKNQIAVLLWYFGKDGFSHVGSGRAGFYFSMKAKQAELNSDDKWLCSIHPAYGNTDAPLPNFRLAESNIRFDARKDIAGWQTASLNSLQGFSAAEKIGLPGDAPWNKLVERPIPQWKDFGIKEIKFERHKGPSADTIVGALPYNMQMTPIISVQDDKGGHLININTDHSVAGGTNNIRAEYITAKGFQEYESYGWLNGEKILLIVPKGVKVTSVKYRETGYNAAPEGTFACNDEFYNLFWKKAKRTLYLNMRDNYFDCPDRERAQWWGDAVLLMGESFYTYSTSTHALMRKAIRELAAWQRPGGELFAPIPGNFNQELPDQMLTSIGEYGFWNYYMNTGDRKLITDVYPAVKKYLNLWKTDETGLTVLRKGGWLWGDWGDNKDLRLIMAGWHYLALDGASKMADALGYDQDAADYRQVMALVKAGYNKCWDGHAYRHPLYNEKTDDRVQALAVIAGIADSSKYADILSSLKTELHASPYMEKYVMEALFVMGDGKYAIDRTKKRFAEMVNNPNYSTLFEGWGIGENGFGGGTTNHAWSGGAQIVIAEYLFGVKPLDAGYKTFLIAPQPATFTSANLTVPTIKGLISTSFQNNADGFRMNVIVPKGTTAIVRLPSGSKVYVNRKLLTEKDMNVEELLQKTRFTTFKLVSGKYMIKRQRSL</sequence>
<reference evidence="4 5" key="1">
    <citation type="submission" date="2018-10" db="EMBL/GenBank/DDBJ databases">
        <title>Genomic Encyclopedia of Archaeal and Bacterial Type Strains, Phase II (KMG-II): from individual species to whole genera.</title>
        <authorList>
            <person name="Goeker M."/>
        </authorList>
    </citation>
    <scope>NUCLEOTIDE SEQUENCE [LARGE SCALE GENOMIC DNA]</scope>
    <source>
        <strain evidence="4 5">DSM 19624</strain>
    </source>
</reference>